<evidence type="ECO:0000256" key="3">
    <source>
        <dbReference type="ARBA" id="ARBA00023125"/>
    </source>
</evidence>
<dbReference type="Gene3D" id="1.10.260.40">
    <property type="entry name" value="lambda repressor-like DNA-binding domains"/>
    <property type="match status" value="1"/>
</dbReference>
<proteinExistence type="predicted"/>
<keyword evidence="4" id="KW-0804">Transcription</keyword>
<dbReference type="SMART" id="SM00354">
    <property type="entry name" value="HTH_LACI"/>
    <property type="match status" value="1"/>
</dbReference>
<keyword evidence="3 7" id="KW-0238">DNA-binding</keyword>
<feature type="compositionally biased region" description="Low complexity" evidence="5">
    <location>
        <begin position="199"/>
        <end position="208"/>
    </location>
</feature>
<dbReference type="InterPro" id="IPR028082">
    <property type="entry name" value="Peripla_BP_I"/>
</dbReference>
<dbReference type="PROSITE" id="PS50932">
    <property type="entry name" value="HTH_LACI_2"/>
    <property type="match status" value="1"/>
</dbReference>
<organism evidence="7 8">
    <name type="scientific">Actinomadura graeca</name>
    <dbReference type="NCBI Taxonomy" id="2750812"/>
    <lineage>
        <taxon>Bacteria</taxon>
        <taxon>Bacillati</taxon>
        <taxon>Actinomycetota</taxon>
        <taxon>Actinomycetes</taxon>
        <taxon>Streptosporangiales</taxon>
        <taxon>Thermomonosporaceae</taxon>
        <taxon>Actinomadura</taxon>
    </lineage>
</organism>
<feature type="domain" description="HTH lacI-type" evidence="6">
    <location>
        <begin position="8"/>
        <end position="62"/>
    </location>
</feature>
<gene>
    <name evidence="7" type="ORF">AGRA3207_000464</name>
</gene>
<reference evidence="7" key="1">
    <citation type="submission" date="2020-07" db="EMBL/GenBank/DDBJ databases">
        <authorList>
            <person name="Tarantini F.S."/>
            <person name="Hong K.W."/>
            <person name="Chan K.G."/>
        </authorList>
    </citation>
    <scope>NUCLEOTIDE SEQUENCE</scope>
    <source>
        <strain evidence="7">32-07</strain>
    </source>
</reference>
<dbReference type="InterPro" id="IPR046335">
    <property type="entry name" value="LacI/GalR-like_sensor"/>
</dbReference>
<dbReference type="PANTHER" id="PTHR30146:SF148">
    <property type="entry name" value="HTH-TYPE TRANSCRIPTIONAL REPRESSOR PURR-RELATED"/>
    <property type="match status" value="1"/>
</dbReference>
<feature type="region of interest" description="Disordered" evidence="5">
    <location>
        <begin position="199"/>
        <end position="221"/>
    </location>
</feature>
<evidence type="ECO:0000313" key="7">
    <source>
        <dbReference type="EMBL" id="QXJ19861.1"/>
    </source>
</evidence>
<dbReference type="EMBL" id="CP059572">
    <property type="protein sequence ID" value="QXJ19861.1"/>
    <property type="molecule type" value="Genomic_DNA"/>
</dbReference>
<dbReference type="SUPFAM" id="SSF53822">
    <property type="entry name" value="Periplasmic binding protein-like I"/>
    <property type="match status" value="1"/>
</dbReference>
<sequence length="371" mass="38067">MATRARSATIKDVAAAAGVGIATVSRAFSGAGSVSASTRERVLAAARELDYRPSALGRGLKLRRSGGIGLIVPDVTDPFCAELVAGVLACARTLGEHVIVDAAHGDPAREAEIVDRLVEQRVDGVIAMPAGRDADWRAAARVCSSVVFADRVLPGLPEIPAVLADDAGGVRSLVEYLVGLGHRRIGFLGAAPPAPSATATAAASAAAPPGGPPGPPPGVRERAFRDTLAQLRVPVEEDLIVAARPAGDAAYAAAAGLLQRRADVTAVLAAGHLLGEAAVLVARGLDLRVPADVSIAMVDDVAWAELCDPPLTAVARPARDIGYRACELLLRDRARRGPARPVLLPTELVVRGSCGPLRTARAPGRGTARHA</sequence>
<dbReference type="SUPFAM" id="SSF47413">
    <property type="entry name" value="lambda repressor-like DNA-binding domains"/>
    <property type="match status" value="1"/>
</dbReference>
<evidence type="ECO:0000259" key="6">
    <source>
        <dbReference type="PROSITE" id="PS50932"/>
    </source>
</evidence>
<dbReference type="InterPro" id="IPR010982">
    <property type="entry name" value="Lambda_DNA-bd_dom_sf"/>
</dbReference>
<keyword evidence="1" id="KW-0678">Repressor</keyword>
<name>A0ABX8QMQ5_9ACTN</name>
<dbReference type="RefSeq" id="WP_231332893.1">
    <property type="nucleotide sequence ID" value="NZ_CP059572.1"/>
</dbReference>
<evidence type="ECO:0000256" key="5">
    <source>
        <dbReference type="SAM" id="MobiDB-lite"/>
    </source>
</evidence>
<feature type="compositionally biased region" description="Pro residues" evidence="5">
    <location>
        <begin position="209"/>
        <end position="218"/>
    </location>
</feature>
<dbReference type="Proteomes" id="UP001049518">
    <property type="component" value="Chromosome"/>
</dbReference>
<evidence type="ECO:0000313" key="8">
    <source>
        <dbReference type="Proteomes" id="UP001049518"/>
    </source>
</evidence>
<dbReference type="PANTHER" id="PTHR30146">
    <property type="entry name" value="LACI-RELATED TRANSCRIPTIONAL REPRESSOR"/>
    <property type="match status" value="1"/>
</dbReference>
<evidence type="ECO:0000256" key="1">
    <source>
        <dbReference type="ARBA" id="ARBA00022491"/>
    </source>
</evidence>
<protein>
    <submittedName>
        <fullName evidence="7">LacI family DNA-binding transcriptional regulator</fullName>
    </submittedName>
</protein>
<dbReference type="Pfam" id="PF13377">
    <property type="entry name" value="Peripla_BP_3"/>
    <property type="match status" value="1"/>
</dbReference>
<accession>A0ABX8QMQ5</accession>
<dbReference type="CDD" id="cd01392">
    <property type="entry name" value="HTH_LacI"/>
    <property type="match status" value="1"/>
</dbReference>
<keyword evidence="8" id="KW-1185">Reference proteome</keyword>
<evidence type="ECO:0000256" key="2">
    <source>
        <dbReference type="ARBA" id="ARBA00023015"/>
    </source>
</evidence>
<dbReference type="Pfam" id="PF00356">
    <property type="entry name" value="LacI"/>
    <property type="match status" value="1"/>
</dbReference>
<dbReference type="GO" id="GO:0003677">
    <property type="term" value="F:DNA binding"/>
    <property type="evidence" value="ECO:0007669"/>
    <property type="project" value="UniProtKB-KW"/>
</dbReference>
<keyword evidence="2" id="KW-0805">Transcription regulation</keyword>
<evidence type="ECO:0000256" key="4">
    <source>
        <dbReference type="ARBA" id="ARBA00023163"/>
    </source>
</evidence>
<dbReference type="Gene3D" id="3.40.50.2300">
    <property type="match status" value="2"/>
</dbReference>
<dbReference type="InterPro" id="IPR000843">
    <property type="entry name" value="HTH_LacI"/>
</dbReference>